<name>G0URI9_TRYCI</name>
<evidence type="ECO:0000256" key="6">
    <source>
        <dbReference type="RuleBase" id="RU361264"/>
    </source>
</evidence>
<dbReference type="GO" id="GO:0005802">
    <property type="term" value="C:trans-Golgi network"/>
    <property type="evidence" value="ECO:0007669"/>
    <property type="project" value="TreeGrafter"/>
</dbReference>
<dbReference type="GO" id="GO:0006888">
    <property type="term" value="P:endoplasmic reticulum to Golgi vesicle-mediated transport"/>
    <property type="evidence" value="ECO:0007669"/>
    <property type="project" value="InterPro"/>
</dbReference>
<comment type="caution">
    <text evidence="6">Lacks conserved residue(s) required for the propagation of feature annotation.</text>
</comment>
<keyword evidence="5 6" id="KW-0472">Membrane</keyword>
<dbReference type="GO" id="GO:0000139">
    <property type="term" value="C:Golgi membrane"/>
    <property type="evidence" value="ECO:0007669"/>
    <property type="project" value="UniProtKB-SubCell"/>
</dbReference>
<evidence type="ECO:0000259" key="7">
    <source>
        <dbReference type="Pfam" id="PF04893"/>
    </source>
</evidence>
<keyword evidence="3 6" id="KW-0812">Transmembrane</keyword>
<comment type="similarity">
    <text evidence="2 6">Belongs to the YIP1 family.</text>
</comment>
<feature type="transmembrane region" description="Helical" evidence="6">
    <location>
        <begin position="106"/>
        <end position="127"/>
    </location>
</feature>
<organism evidence="8">
    <name type="scientific">Trypanosoma congolense (strain IL3000)</name>
    <dbReference type="NCBI Taxonomy" id="1068625"/>
    <lineage>
        <taxon>Eukaryota</taxon>
        <taxon>Discoba</taxon>
        <taxon>Euglenozoa</taxon>
        <taxon>Kinetoplastea</taxon>
        <taxon>Metakinetoplastina</taxon>
        <taxon>Trypanosomatida</taxon>
        <taxon>Trypanosomatidae</taxon>
        <taxon>Trypanosoma</taxon>
        <taxon>Nannomonas</taxon>
    </lineage>
</organism>
<dbReference type="PANTHER" id="PTHR21236">
    <property type="entry name" value="GOLGI MEMBRANE PROTEIN YIP1"/>
    <property type="match status" value="1"/>
</dbReference>
<dbReference type="AlphaFoldDB" id="G0URI9"/>
<dbReference type="VEuPathDB" id="TriTrypDB:TcIL3000_8_2200"/>
<comment type="subcellular location">
    <subcellularLocation>
        <location evidence="6">Golgi apparatus membrane</location>
        <topology evidence="6">Multi-pass membrane protein</topology>
    </subcellularLocation>
    <subcellularLocation>
        <location evidence="1">Membrane</location>
        <topology evidence="1">Multi-pass membrane protein</topology>
    </subcellularLocation>
</comment>
<protein>
    <recommendedName>
        <fullName evidence="6">Protein YIPF</fullName>
    </recommendedName>
</protein>
<evidence type="ECO:0000256" key="3">
    <source>
        <dbReference type="ARBA" id="ARBA00022692"/>
    </source>
</evidence>
<reference evidence="8" key="1">
    <citation type="journal article" date="2012" name="Proc. Natl. Acad. Sci. U.S.A.">
        <title>Antigenic diversity is generated by distinct evolutionary mechanisms in African trypanosome species.</title>
        <authorList>
            <person name="Jackson A.P."/>
            <person name="Berry A."/>
            <person name="Aslett M."/>
            <person name="Allison H.C."/>
            <person name="Burton P."/>
            <person name="Vavrova-Anderson J."/>
            <person name="Brown R."/>
            <person name="Browne H."/>
            <person name="Corton N."/>
            <person name="Hauser H."/>
            <person name="Gamble J."/>
            <person name="Gilderthorp R."/>
            <person name="Marcello L."/>
            <person name="McQuillan J."/>
            <person name="Otto T.D."/>
            <person name="Quail M.A."/>
            <person name="Sanders M.J."/>
            <person name="van Tonder A."/>
            <person name="Ginger M.L."/>
            <person name="Field M.C."/>
            <person name="Barry J.D."/>
            <person name="Hertz-Fowler C."/>
            <person name="Berriman M."/>
        </authorList>
    </citation>
    <scope>NUCLEOTIDE SEQUENCE</scope>
    <source>
        <strain evidence="8">IL3000</strain>
    </source>
</reference>
<feature type="transmembrane region" description="Helical" evidence="6">
    <location>
        <begin position="79"/>
        <end position="100"/>
    </location>
</feature>
<keyword evidence="4 6" id="KW-1133">Transmembrane helix</keyword>
<feature type="domain" description="Yip1" evidence="7">
    <location>
        <begin position="50"/>
        <end position="123"/>
    </location>
</feature>
<evidence type="ECO:0000256" key="4">
    <source>
        <dbReference type="ARBA" id="ARBA00022989"/>
    </source>
</evidence>
<sequence>MAQPPSEVPATQTYSTLDEPITDTIVRDILAIGRKTLAVLIPPLGSSDALRSWDLWGPLLFCLELAITLACSRGENQGGLIFSAVFVLVWVGAAIVTLNAKLLGSRISFFQTVCVMGLLYSTTMHWFPL</sequence>
<evidence type="ECO:0000256" key="2">
    <source>
        <dbReference type="ARBA" id="ARBA00010596"/>
    </source>
</evidence>
<dbReference type="PANTHER" id="PTHR21236:SF1">
    <property type="entry name" value="PROTEIN YIPF6"/>
    <property type="match status" value="1"/>
</dbReference>
<dbReference type="EMBL" id="HE575321">
    <property type="protein sequence ID" value="CCC92001.1"/>
    <property type="molecule type" value="Genomic_DNA"/>
</dbReference>
<evidence type="ECO:0000256" key="5">
    <source>
        <dbReference type="ARBA" id="ARBA00023136"/>
    </source>
</evidence>
<accession>G0URI9</accession>
<dbReference type="InterPro" id="IPR006977">
    <property type="entry name" value="Yip1_dom"/>
</dbReference>
<proteinExistence type="inferred from homology"/>
<dbReference type="Pfam" id="PF04893">
    <property type="entry name" value="Yip1"/>
    <property type="match status" value="1"/>
</dbReference>
<dbReference type="InterPro" id="IPR045231">
    <property type="entry name" value="Yip1/4-like"/>
</dbReference>
<evidence type="ECO:0000256" key="1">
    <source>
        <dbReference type="ARBA" id="ARBA00004141"/>
    </source>
</evidence>
<gene>
    <name evidence="8" type="ORF">TCIL3000_8_2200</name>
</gene>
<evidence type="ECO:0000313" key="8">
    <source>
        <dbReference type="EMBL" id="CCC92001.1"/>
    </source>
</evidence>